<accession>A0AAV4EIV0</accession>
<keyword evidence="2" id="KW-1185">Reference proteome</keyword>
<reference evidence="1 2" key="1">
    <citation type="journal article" date="2021" name="Elife">
        <title>Chloroplast acquisition without the gene transfer in kleptoplastic sea slugs, Plakobranchus ocellatus.</title>
        <authorList>
            <person name="Maeda T."/>
            <person name="Takahashi S."/>
            <person name="Yoshida T."/>
            <person name="Shimamura S."/>
            <person name="Takaki Y."/>
            <person name="Nagai Y."/>
            <person name="Toyoda A."/>
            <person name="Suzuki Y."/>
            <person name="Arimoto A."/>
            <person name="Ishii H."/>
            <person name="Satoh N."/>
            <person name="Nishiyama T."/>
            <person name="Hasebe M."/>
            <person name="Maruyama T."/>
            <person name="Minagawa J."/>
            <person name="Obokata J."/>
            <person name="Shigenobu S."/>
        </authorList>
    </citation>
    <scope>NUCLEOTIDE SEQUENCE [LARGE SCALE GENOMIC DNA]</scope>
</reference>
<evidence type="ECO:0000313" key="2">
    <source>
        <dbReference type="Proteomes" id="UP000762676"/>
    </source>
</evidence>
<gene>
    <name evidence="1" type="ORF">ElyMa_005402400</name>
</gene>
<sequence>MSFQRHLKRTFLTISNQLLEPFRSGAYTDARKFVSSISSLRPSSSNHSSLSVFNFGPKSAANSNHLQNSSQVLVQALYAGEPVSDEPGMRLTQSRPNSVLPLPSYSSRLCNSSSNDSSFKDNLNFLFSGHPGKKAKLPGHISHSTLMSPAPAQSTNNISAVFQCSIPQRPLRTVCGNHIITQKTTFQHYPQHTIACRLKHTKPKVPPTKISQVYDYEGAITDEQAAEEFVFALKTSERQHLYAELAKYQGLDRNGAQTTPPTRKQLQQVVLHQTFPFLGFGFLDNLLMIVAVSTLSID</sequence>
<dbReference type="Proteomes" id="UP000762676">
    <property type="component" value="Unassembled WGS sequence"/>
</dbReference>
<name>A0AAV4EIV0_9GAST</name>
<dbReference type="AlphaFoldDB" id="A0AAV4EIV0"/>
<keyword evidence="1" id="KW-0812">Transmembrane</keyword>
<dbReference type="EMBL" id="BMAT01010761">
    <property type="protein sequence ID" value="GFR60201.1"/>
    <property type="molecule type" value="Genomic_DNA"/>
</dbReference>
<proteinExistence type="predicted"/>
<evidence type="ECO:0000313" key="1">
    <source>
        <dbReference type="EMBL" id="GFR60201.1"/>
    </source>
</evidence>
<comment type="caution">
    <text evidence="1">The sequence shown here is derived from an EMBL/GenBank/DDBJ whole genome shotgun (WGS) entry which is preliminary data.</text>
</comment>
<keyword evidence="1" id="KW-0472">Membrane</keyword>
<organism evidence="1 2">
    <name type="scientific">Elysia marginata</name>
    <dbReference type="NCBI Taxonomy" id="1093978"/>
    <lineage>
        <taxon>Eukaryota</taxon>
        <taxon>Metazoa</taxon>
        <taxon>Spiralia</taxon>
        <taxon>Lophotrochozoa</taxon>
        <taxon>Mollusca</taxon>
        <taxon>Gastropoda</taxon>
        <taxon>Heterobranchia</taxon>
        <taxon>Euthyneura</taxon>
        <taxon>Panpulmonata</taxon>
        <taxon>Sacoglossa</taxon>
        <taxon>Placobranchoidea</taxon>
        <taxon>Plakobranchidae</taxon>
        <taxon>Elysia</taxon>
    </lineage>
</organism>
<protein>
    <submittedName>
        <fullName evidence="1">Transmembrane protein 65</fullName>
    </submittedName>
</protein>